<dbReference type="AlphaFoldDB" id="A0A3B5A7E8"/>
<dbReference type="Gene3D" id="3.20.20.10">
    <property type="entry name" value="Alanine racemase"/>
    <property type="match status" value="1"/>
</dbReference>
<dbReference type="InterPro" id="IPR000183">
    <property type="entry name" value="Orn/DAP/Arg_de-COase"/>
</dbReference>
<dbReference type="PROSITE" id="PS00878">
    <property type="entry name" value="ODR_DC_2_1"/>
    <property type="match status" value="1"/>
</dbReference>
<feature type="modified residue" description="N6-(pyridoxal phosphate)lysine" evidence="11">
    <location>
        <position position="67"/>
    </location>
</feature>
<dbReference type="GO" id="GO:0004586">
    <property type="term" value="F:ornithine decarboxylase activity"/>
    <property type="evidence" value="ECO:0007669"/>
    <property type="project" value="UniProtKB-EC"/>
</dbReference>
<evidence type="ECO:0000256" key="8">
    <source>
        <dbReference type="ARBA" id="ARBA00037173"/>
    </source>
</evidence>
<evidence type="ECO:0000256" key="11">
    <source>
        <dbReference type="PIRSR" id="PIRSR600183-50"/>
    </source>
</evidence>
<dbReference type="InterPro" id="IPR029066">
    <property type="entry name" value="PLP-binding_barrel"/>
</dbReference>
<evidence type="ECO:0000256" key="2">
    <source>
        <dbReference type="ARBA" id="ARBA00008872"/>
    </source>
</evidence>
<dbReference type="GO" id="GO:0033387">
    <property type="term" value="P:putrescine biosynthetic process from arginine, via ornithine"/>
    <property type="evidence" value="ECO:0007669"/>
    <property type="project" value="TreeGrafter"/>
</dbReference>
<feature type="active site" description="Proton donor" evidence="11">
    <location>
        <position position="355"/>
    </location>
</feature>
<proteinExistence type="inferred from homology"/>
<name>A0A3B5A7E8_9TELE</name>
<sequence length="474" mass="52437">ILSLDSNNVEILEDGKTINDVIDGKIKELSAVDNEEPFYVLSLDSMLKRHLRWLTNLPRVKPFYAMKCNNTPTVVRMLMALGTGFDCASKAEIQLALSLGVTPDKIIYAHTTKPMSHIRYACNHRVDVMTFDSEGELLKISLCHPQAKLVLRIAVDDSKSLVRLSSKFGARMSSVGKLLEQAGELGLEVIGVSFHVGSGCTGSLAYKQAIADARYVFDVASLLGFQMRLLDIGGGFSGIGDFQEKFEEFSEVINAALDKYFPPGSGVEVIAEPGRYYVESAFTLAVNVVAKRVVADEDYRHKFFYPMMYYINDGVYGSMSCITFDPAHSKLEPYLHRAVDSSEPTYPSVIWGPTCDSIDKVTENYWMPELHVGEWLLIDNMGAYSVSVSTDFNSFERARIYPVVTAKTWQHRYLAGRRCSCVESPCSPHAAWVLSGFSGFLPQSKNMLRLIGDSKLSVGVNVSVLGCLSLSVAL</sequence>
<dbReference type="InterPro" id="IPR022644">
    <property type="entry name" value="De-COase2_N"/>
</dbReference>
<evidence type="ECO:0000256" key="9">
    <source>
        <dbReference type="ARBA" id="ARBA00046672"/>
    </source>
</evidence>
<comment type="subunit">
    <text evidence="9">Homodimer. Only the dimer is catalytically active, as the active sites are constructed of residues from both monomers.</text>
</comment>
<dbReference type="PRINTS" id="PR01182">
    <property type="entry name" value="ORNDCRBXLASE"/>
</dbReference>
<reference evidence="13" key="1">
    <citation type="submission" date="2023-09" db="UniProtKB">
        <authorList>
            <consortium name="Ensembl"/>
        </authorList>
    </citation>
    <scope>IDENTIFICATION</scope>
</reference>
<keyword evidence="4" id="KW-0620">Polyamine biosynthesis</keyword>
<evidence type="ECO:0000313" key="13">
    <source>
        <dbReference type="Ensembl" id="ENSSPAP00000013799.1"/>
    </source>
</evidence>
<dbReference type="GO" id="GO:0005737">
    <property type="term" value="C:cytoplasm"/>
    <property type="evidence" value="ECO:0007669"/>
    <property type="project" value="TreeGrafter"/>
</dbReference>
<dbReference type="GeneTree" id="ENSGT00950000182995"/>
<accession>A0A3B5A7E8</accession>
<dbReference type="SUPFAM" id="SSF51419">
    <property type="entry name" value="PLP-binding barrel"/>
    <property type="match status" value="1"/>
</dbReference>
<comment type="similarity">
    <text evidence="2">Belongs to the Orn/Lys/Arg decarboxylase class-II family.</text>
</comment>
<evidence type="ECO:0000256" key="10">
    <source>
        <dbReference type="ARBA" id="ARBA00049127"/>
    </source>
</evidence>
<comment type="function">
    <text evidence="8">Catalyzes the first and rate-limiting step of polyamine biosynthesis that converts ornithine into putrescine, which is the precursor for the polyamines, spermidine and spermine. Polyamines are essential for cell proliferation and are implicated in cellular processes, ranging from DNA replication to apoptosis.</text>
</comment>
<comment type="pathway">
    <text evidence="6">Amine and polyamine biosynthesis; putrescine biosynthesis via L-ornithine pathway; putrescine from L-ornithine: step 1/1.</text>
</comment>
<dbReference type="PRINTS" id="PR01179">
    <property type="entry name" value="ODADCRBXLASE"/>
</dbReference>
<keyword evidence="3 11" id="KW-0663">Pyridoxal phosphate</keyword>
<protein>
    <recommendedName>
        <fullName evidence="7">ornithine decarboxylase</fullName>
        <ecNumber evidence="7">4.1.1.17</ecNumber>
    </recommendedName>
</protein>
<dbReference type="PANTHER" id="PTHR11482">
    <property type="entry name" value="ARGININE/DIAMINOPIMELATE/ORNITHINE DECARBOXYLASE"/>
    <property type="match status" value="1"/>
</dbReference>
<dbReference type="Pfam" id="PF02784">
    <property type="entry name" value="Orn_Arg_deC_N"/>
    <property type="match status" value="1"/>
</dbReference>
<dbReference type="PANTHER" id="PTHR11482:SF6">
    <property type="entry name" value="ORNITHINE DECARBOXYLASE 1-RELATED"/>
    <property type="match status" value="1"/>
</dbReference>
<dbReference type="Ensembl" id="ENSSPAT00000014030.1">
    <property type="protein sequence ID" value="ENSSPAP00000013799.1"/>
    <property type="gene ID" value="ENSSPAG00000010146.1"/>
</dbReference>
<dbReference type="FunFam" id="3.20.20.10:FF:000005">
    <property type="entry name" value="Ornithine decarboxylase"/>
    <property type="match status" value="1"/>
</dbReference>
<dbReference type="EC" id="4.1.1.17" evidence="7"/>
<dbReference type="STRING" id="144197.ENSSPAP00000013799"/>
<dbReference type="InterPro" id="IPR002433">
    <property type="entry name" value="Orn_de-COase"/>
</dbReference>
<dbReference type="CDD" id="cd00622">
    <property type="entry name" value="PLPDE_III_ODC"/>
    <property type="match status" value="1"/>
</dbReference>
<evidence type="ECO:0000256" key="7">
    <source>
        <dbReference type="ARBA" id="ARBA00034138"/>
    </source>
</evidence>
<evidence type="ECO:0000256" key="3">
    <source>
        <dbReference type="ARBA" id="ARBA00022898"/>
    </source>
</evidence>
<dbReference type="SUPFAM" id="SSF50621">
    <property type="entry name" value="Alanine racemase C-terminal domain-like"/>
    <property type="match status" value="1"/>
</dbReference>
<comment type="cofactor">
    <cofactor evidence="1 11">
        <name>pyridoxal 5'-phosphate</name>
        <dbReference type="ChEBI" id="CHEBI:597326"/>
    </cofactor>
</comment>
<dbReference type="InterPro" id="IPR009006">
    <property type="entry name" value="Ala_racemase/Decarboxylase_C"/>
</dbReference>
<comment type="catalytic activity">
    <reaction evidence="10">
        <text>L-ornithine + H(+) = putrescine + CO2</text>
        <dbReference type="Rhea" id="RHEA:22964"/>
        <dbReference type="ChEBI" id="CHEBI:15378"/>
        <dbReference type="ChEBI" id="CHEBI:16526"/>
        <dbReference type="ChEBI" id="CHEBI:46911"/>
        <dbReference type="ChEBI" id="CHEBI:326268"/>
        <dbReference type="EC" id="4.1.1.17"/>
    </reaction>
</comment>
<evidence type="ECO:0000256" key="1">
    <source>
        <dbReference type="ARBA" id="ARBA00001933"/>
    </source>
</evidence>
<keyword evidence="5" id="KW-0456">Lyase</keyword>
<evidence type="ECO:0000259" key="12">
    <source>
        <dbReference type="Pfam" id="PF02784"/>
    </source>
</evidence>
<feature type="domain" description="Orn/DAP/Arg decarboxylase 2 N-terminal" evidence="12">
    <location>
        <begin position="44"/>
        <end position="278"/>
    </location>
</feature>
<evidence type="ECO:0000256" key="6">
    <source>
        <dbReference type="ARBA" id="ARBA00034115"/>
    </source>
</evidence>
<dbReference type="Gene3D" id="2.40.37.10">
    <property type="entry name" value="Lyase, Ornithine Decarboxylase, Chain A, domain 1"/>
    <property type="match status" value="1"/>
</dbReference>
<evidence type="ECO:0000256" key="4">
    <source>
        <dbReference type="ARBA" id="ARBA00023115"/>
    </source>
</evidence>
<dbReference type="InterPro" id="IPR022653">
    <property type="entry name" value="De-COase2_pyr-phos_BS"/>
</dbReference>
<dbReference type="PROSITE" id="PS00879">
    <property type="entry name" value="ODR_DC_2_2"/>
    <property type="match status" value="1"/>
</dbReference>
<organism evidence="13">
    <name type="scientific">Stegastes partitus</name>
    <name type="common">bicolor damselfish</name>
    <dbReference type="NCBI Taxonomy" id="144197"/>
    <lineage>
        <taxon>Eukaryota</taxon>
        <taxon>Metazoa</taxon>
        <taxon>Chordata</taxon>
        <taxon>Craniata</taxon>
        <taxon>Vertebrata</taxon>
        <taxon>Euteleostomi</taxon>
        <taxon>Actinopterygii</taxon>
        <taxon>Neopterygii</taxon>
        <taxon>Teleostei</taxon>
        <taxon>Neoteleostei</taxon>
        <taxon>Acanthomorphata</taxon>
        <taxon>Ovalentaria</taxon>
        <taxon>Pomacentridae</taxon>
        <taxon>Stegastes</taxon>
    </lineage>
</organism>
<dbReference type="InterPro" id="IPR022657">
    <property type="entry name" value="De-COase2_CS"/>
</dbReference>
<evidence type="ECO:0000256" key="5">
    <source>
        <dbReference type="ARBA" id="ARBA00023239"/>
    </source>
</evidence>